<protein>
    <submittedName>
        <fullName evidence="6">Glycosyltransferase</fullName>
    </submittedName>
</protein>
<evidence type="ECO:0000256" key="2">
    <source>
        <dbReference type="ARBA" id="ARBA00022676"/>
    </source>
</evidence>
<dbReference type="eggNOG" id="arCOG01383">
    <property type="taxonomic scope" value="Archaea"/>
</dbReference>
<dbReference type="OrthoDB" id="46222at2157"/>
<dbReference type="EMBL" id="AP011532">
    <property type="protein sequence ID" value="BAI62000.1"/>
    <property type="molecule type" value="Genomic_DNA"/>
</dbReference>
<evidence type="ECO:0000256" key="3">
    <source>
        <dbReference type="ARBA" id="ARBA00022679"/>
    </source>
</evidence>
<evidence type="ECO:0000313" key="6">
    <source>
        <dbReference type="EMBL" id="BAI62000.1"/>
    </source>
</evidence>
<dbReference type="GeneID" id="8681802"/>
<evidence type="ECO:0000313" key="7">
    <source>
        <dbReference type="Proteomes" id="UP000001882"/>
    </source>
</evidence>
<evidence type="ECO:0000259" key="5">
    <source>
        <dbReference type="Pfam" id="PF00535"/>
    </source>
</evidence>
<feature type="transmembrane region" description="Helical" evidence="4">
    <location>
        <begin position="251"/>
        <end position="271"/>
    </location>
</feature>
<name>D1YZX8_METPS</name>
<evidence type="ECO:0000256" key="1">
    <source>
        <dbReference type="ARBA" id="ARBA00006739"/>
    </source>
</evidence>
<organism evidence="6 7">
    <name type="scientific">Methanocella paludicola (strain DSM 17711 / JCM 13418 / NBRC 101707 / SANAE)</name>
    <dbReference type="NCBI Taxonomy" id="304371"/>
    <lineage>
        <taxon>Archaea</taxon>
        <taxon>Methanobacteriati</taxon>
        <taxon>Methanobacteriota</taxon>
        <taxon>Stenosarchaea group</taxon>
        <taxon>Methanomicrobia</taxon>
        <taxon>Methanocellales</taxon>
        <taxon>Methanocellaceae</taxon>
        <taxon>Methanocella</taxon>
    </lineage>
</organism>
<dbReference type="KEGG" id="mpd:MCP_1928"/>
<sequence>MYTNNGVNKKTVSIIILSYNSCQDLMECIPSILEQIGSDHEIIVVDNGSVDGTESFIKKNYSNIQFIENGSNLGYAAGNNIGFRHAKGEYIVVVNPDTIPGNNWLSALIAPLQMNPEIAITTSKILMHTDKHLINTCANHSHYTGLNFCRGLNQLSSSFKKPLEVGAISGCSFATRRKVIEELGGFDSNFFLYMEDDDLSWRARLAGYKIMFVPSSVIYHKYRLTIAPWKEYYLERNRYILLLKNYRLKTLFLLLPVLLVTEAITWGHAILNGLPYMQSKLRAYWWLISNLNLVIPERKEIQSYRKISDKELIKLLDWRIPFEQVIVNESIKNQVDKIFNSIYKIYFYAIIKIV</sequence>
<keyword evidence="3" id="KW-0808">Transferase</keyword>
<dbReference type="STRING" id="304371.MCP_1928"/>
<keyword evidence="4" id="KW-0472">Membrane</keyword>
<dbReference type="InParanoid" id="D1YZX8"/>
<proteinExistence type="inferred from homology"/>
<keyword evidence="2" id="KW-0328">Glycosyltransferase</keyword>
<feature type="domain" description="Glycosyltransferase 2-like" evidence="5">
    <location>
        <begin position="13"/>
        <end position="183"/>
    </location>
</feature>
<dbReference type="Gene3D" id="3.90.550.10">
    <property type="entry name" value="Spore Coat Polysaccharide Biosynthesis Protein SpsA, Chain A"/>
    <property type="match status" value="1"/>
</dbReference>
<accession>D1YZX8</accession>
<dbReference type="InterPro" id="IPR001173">
    <property type="entry name" value="Glyco_trans_2-like"/>
</dbReference>
<dbReference type="Pfam" id="PF00535">
    <property type="entry name" value="Glycos_transf_2"/>
    <property type="match status" value="1"/>
</dbReference>
<dbReference type="Proteomes" id="UP000001882">
    <property type="component" value="Chromosome"/>
</dbReference>
<keyword evidence="4" id="KW-1133">Transmembrane helix</keyword>
<dbReference type="PANTHER" id="PTHR43179">
    <property type="entry name" value="RHAMNOSYLTRANSFERASE WBBL"/>
    <property type="match status" value="1"/>
</dbReference>
<reference evidence="6 7" key="1">
    <citation type="journal article" date="2007" name="Appl. Environ. Microbiol.">
        <title>Isolation of key methanogens for global methane emission from rice paddy fields: a novel isolate affiliated with the clone cluster rice cluster I.</title>
        <authorList>
            <person name="Sakai S."/>
            <person name="Imachi H."/>
            <person name="Sekiguchi Y."/>
            <person name="Ohashi A."/>
            <person name="Harada H."/>
            <person name="Kamagata Y."/>
        </authorList>
    </citation>
    <scope>NUCLEOTIDE SEQUENCE [LARGE SCALE GENOMIC DNA]</scope>
    <source>
        <strain evidence="7">DSM 17711 / JCM 13418 / NBRC 101707 / SANAE</strain>
    </source>
</reference>
<reference evidence="6 7" key="2">
    <citation type="journal article" date="2008" name="Int. J. Syst. Evol. Microbiol.">
        <title>Methanocella paludicola gen. nov., sp. nov., a methane-producing archaeon, the first isolate of the lineage 'Rice Cluster I', and proposal of the new archaeal order Methanocellales ord. nov.</title>
        <authorList>
            <person name="Sakai S."/>
            <person name="Imachi H."/>
            <person name="Hanada S."/>
            <person name="Ohashi A."/>
            <person name="Harada H."/>
            <person name="Kamagata Y."/>
        </authorList>
    </citation>
    <scope>NUCLEOTIDE SEQUENCE [LARGE SCALE GENOMIC DNA]</scope>
    <source>
        <strain evidence="7">DSM 17711 / JCM 13418 / NBRC 101707 / SANAE</strain>
    </source>
</reference>
<gene>
    <name evidence="6" type="ordered locus">MCP_1928</name>
</gene>
<dbReference type="InterPro" id="IPR029044">
    <property type="entry name" value="Nucleotide-diphossugar_trans"/>
</dbReference>
<keyword evidence="4" id="KW-0812">Transmembrane</keyword>
<dbReference type="SUPFAM" id="SSF53448">
    <property type="entry name" value="Nucleotide-diphospho-sugar transferases"/>
    <property type="match status" value="1"/>
</dbReference>
<reference evidence="7" key="3">
    <citation type="journal article" date="2011" name="PLoS ONE">
        <title>Genome sequence of a mesophilic hydrogenotrophic methanogen Methanocella paludicola, the first cultivated representative of the order Methanocellales.</title>
        <authorList>
            <person name="Sakai S."/>
            <person name="Takaki Y."/>
            <person name="Shimamura S."/>
            <person name="Sekine M."/>
            <person name="Tajima T."/>
            <person name="Kosugi H."/>
            <person name="Ichikawa N."/>
            <person name="Tasumi E."/>
            <person name="Hiraki A.T."/>
            <person name="Shimizu A."/>
            <person name="Kato Y."/>
            <person name="Nishiko R."/>
            <person name="Mori K."/>
            <person name="Fujita N."/>
            <person name="Imachi H."/>
            <person name="Takai K."/>
        </authorList>
    </citation>
    <scope>NUCLEOTIDE SEQUENCE [LARGE SCALE GENOMIC DNA]</scope>
    <source>
        <strain evidence="7">DSM 17711 / JCM 13418 / NBRC 101707 / SANAE</strain>
    </source>
</reference>
<dbReference type="CDD" id="cd04186">
    <property type="entry name" value="GT_2_like_c"/>
    <property type="match status" value="1"/>
</dbReference>
<comment type="similarity">
    <text evidence="1">Belongs to the glycosyltransferase 2 family.</text>
</comment>
<keyword evidence="7" id="KW-1185">Reference proteome</keyword>
<dbReference type="PANTHER" id="PTHR43179:SF12">
    <property type="entry name" value="GALACTOFURANOSYLTRANSFERASE GLFT2"/>
    <property type="match status" value="1"/>
</dbReference>
<evidence type="ECO:0000256" key="4">
    <source>
        <dbReference type="SAM" id="Phobius"/>
    </source>
</evidence>
<dbReference type="GO" id="GO:0016757">
    <property type="term" value="F:glycosyltransferase activity"/>
    <property type="evidence" value="ECO:0007669"/>
    <property type="project" value="UniProtKB-KW"/>
</dbReference>
<dbReference type="RefSeq" id="WP_012900675.1">
    <property type="nucleotide sequence ID" value="NC_013665.1"/>
</dbReference>
<dbReference type="AlphaFoldDB" id="D1YZX8"/>
<dbReference type="CAZy" id="GT2">
    <property type="family name" value="Glycosyltransferase Family 2"/>
</dbReference>